<protein>
    <submittedName>
        <fullName evidence="3">Uncharacterized protein</fullName>
    </submittedName>
</protein>
<dbReference type="EMBL" id="JAPDDT010000003">
    <property type="protein sequence ID" value="MCW1922771.1"/>
    <property type="molecule type" value="Genomic_DNA"/>
</dbReference>
<sequence length="59" mass="6093">MNRARFAAILLACGSLTACPAPADKPVGPVSDKTTRPWNPPVPGQGAGALGVMPQQPRR</sequence>
<keyword evidence="2" id="KW-0732">Signal</keyword>
<feature type="chain" id="PRO_5046625338" evidence="2">
    <location>
        <begin position="24"/>
        <end position="59"/>
    </location>
</feature>
<evidence type="ECO:0000256" key="2">
    <source>
        <dbReference type="SAM" id="SignalP"/>
    </source>
</evidence>
<proteinExistence type="predicted"/>
<keyword evidence="4" id="KW-1185">Reference proteome</keyword>
<name>A0ABT3GGN0_9BACT</name>
<reference evidence="3 4" key="1">
    <citation type="submission" date="2022-10" db="EMBL/GenBank/DDBJ databases">
        <title>Luteolibacter arcticus strain CCTCC AB 2014275, whole genome shotgun sequencing project.</title>
        <authorList>
            <person name="Zhao G."/>
            <person name="Shen L."/>
        </authorList>
    </citation>
    <scope>NUCLEOTIDE SEQUENCE [LARGE SCALE GENOMIC DNA]</scope>
    <source>
        <strain evidence="3 4">CCTCC AB 2014275</strain>
    </source>
</reference>
<dbReference type="PROSITE" id="PS51257">
    <property type="entry name" value="PROKAR_LIPOPROTEIN"/>
    <property type="match status" value="1"/>
</dbReference>
<evidence type="ECO:0000313" key="3">
    <source>
        <dbReference type="EMBL" id="MCW1922771.1"/>
    </source>
</evidence>
<dbReference type="RefSeq" id="WP_264486879.1">
    <property type="nucleotide sequence ID" value="NZ_JAPDDT010000003.1"/>
</dbReference>
<feature type="signal peptide" evidence="2">
    <location>
        <begin position="1"/>
        <end position="23"/>
    </location>
</feature>
<dbReference type="Proteomes" id="UP001320876">
    <property type="component" value="Unassembled WGS sequence"/>
</dbReference>
<gene>
    <name evidence="3" type="ORF">OKA05_09430</name>
</gene>
<evidence type="ECO:0000313" key="4">
    <source>
        <dbReference type="Proteomes" id="UP001320876"/>
    </source>
</evidence>
<feature type="region of interest" description="Disordered" evidence="1">
    <location>
        <begin position="20"/>
        <end position="59"/>
    </location>
</feature>
<evidence type="ECO:0000256" key="1">
    <source>
        <dbReference type="SAM" id="MobiDB-lite"/>
    </source>
</evidence>
<accession>A0ABT3GGN0</accession>
<organism evidence="3 4">
    <name type="scientific">Luteolibacter arcticus</name>
    <dbReference type="NCBI Taxonomy" id="1581411"/>
    <lineage>
        <taxon>Bacteria</taxon>
        <taxon>Pseudomonadati</taxon>
        <taxon>Verrucomicrobiota</taxon>
        <taxon>Verrucomicrobiia</taxon>
        <taxon>Verrucomicrobiales</taxon>
        <taxon>Verrucomicrobiaceae</taxon>
        <taxon>Luteolibacter</taxon>
    </lineage>
</organism>
<comment type="caution">
    <text evidence="3">The sequence shown here is derived from an EMBL/GenBank/DDBJ whole genome shotgun (WGS) entry which is preliminary data.</text>
</comment>